<dbReference type="PROSITE" id="PS50977">
    <property type="entry name" value="HTH_TETR_2"/>
    <property type="match status" value="1"/>
</dbReference>
<evidence type="ECO:0000313" key="8">
    <source>
        <dbReference type="EMBL" id="GGN88593.1"/>
    </source>
</evidence>
<dbReference type="PANTHER" id="PTHR30055:SF234">
    <property type="entry name" value="HTH-TYPE TRANSCRIPTIONAL REGULATOR BETI"/>
    <property type="match status" value="1"/>
</dbReference>
<keyword evidence="3 5" id="KW-0238">DNA-binding</keyword>
<dbReference type="InterPro" id="IPR009057">
    <property type="entry name" value="Homeodomain-like_sf"/>
</dbReference>
<protein>
    <recommendedName>
        <fullName evidence="7">HTH tetR-type domain-containing protein</fullName>
    </recommendedName>
</protein>
<organism evidence="8 9">
    <name type="scientific">Agrococcus terreus</name>
    <dbReference type="NCBI Taxonomy" id="574649"/>
    <lineage>
        <taxon>Bacteria</taxon>
        <taxon>Bacillati</taxon>
        <taxon>Actinomycetota</taxon>
        <taxon>Actinomycetes</taxon>
        <taxon>Micrococcales</taxon>
        <taxon>Microbacteriaceae</taxon>
        <taxon>Agrococcus</taxon>
    </lineage>
</organism>
<evidence type="ECO:0000256" key="5">
    <source>
        <dbReference type="PROSITE-ProRule" id="PRU00335"/>
    </source>
</evidence>
<evidence type="ECO:0000256" key="4">
    <source>
        <dbReference type="ARBA" id="ARBA00023163"/>
    </source>
</evidence>
<dbReference type="InterPro" id="IPR001647">
    <property type="entry name" value="HTH_TetR"/>
</dbReference>
<feature type="DNA-binding region" description="H-T-H motif" evidence="5">
    <location>
        <begin position="42"/>
        <end position="61"/>
    </location>
</feature>
<evidence type="ECO:0000256" key="2">
    <source>
        <dbReference type="ARBA" id="ARBA00023015"/>
    </source>
</evidence>
<dbReference type="Proteomes" id="UP000626982">
    <property type="component" value="Unassembled WGS sequence"/>
</dbReference>
<reference evidence="9" key="1">
    <citation type="journal article" date="2019" name="Int. J. Syst. Evol. Microbiol.">
        <title>The Global Catalogue of Microorganisms (GCM) 10K type strain sequencing project: providing services to taxonomists for standard genome sequencing and annotation.</title>
        <authorList>
            <consortium name="The Broad Institute Genomics Platform"/>
            <consortium name="The Broad Institute Genome Sequencing Center for Infectious Disease"/>
            <person name="Wu L."/>
            <person name="Ma J."/>
        </authorList>
    </citation>
    <scope>NUCLEOTIDE SEQUENCE [LARGE SCALE GENOMIC DNA]</scope>
    <source>
        <strain evidence="9">CGMCC 1.6960</strain>
    </source>
</reference>
<feature type="domain" description="HTH tetR-type" evidence="7">
    <location>
        <begin position="19"/>
        <end position="79"/>
    </location>
</feature>
<dbReference type="Gene3D" id="1.10.357.10">
    <property type="entry name" value="Tetracycline Repressor, domain 2"/>
    <property type="match status" value="1"/>
</dbReference>
<evidence type="ECO:0000256" key="3">
    <source>
        <dbReference type="ARBA" id="ARBA00023125"/>
    </source>
</evidence>
<accession>A0ABQ2KNS5</accession>
<evidence type="ECO:0000313" key="9">
    <source>
        <dbReference type="Proteomes" id="UP000626982"/>
    </source>
</evidence>
<dbReference type="SUPFAM" id="SSF46689">
    <property type="entry name" value="Homeodomain-like"/>
    <property type="match status" value="1"/>
</dbReference>
<evidence type="ECO:0000259" key="7">
    <source>
        <dbReference type="PROSITE" id="PS50977"/>
    </source>
</evidence>
<dbReference type="InterPro" id="IPR036271">
    <property type="entry name" value="Tet_transcr_reg_TetR-rel_C_sf"/>
</dbReference>
<dbReference type="PANTHER" id="PTHR30055">
    <property type="entry name" value="HTH-TYPE TRANSCRIPTIONAL REGULATOR RUTR"/>
    <property type="match status" value="1"/>
</dbReference>
<feature type="region of interest" description="Disordered" evidence="6">
    <location>
        <begin position="1"/>
        <end position="20"/>
    </location>
</feature>
<dbReference type="InterPro" id="IPR039538">
    <property type="entry name" value="BetI_C"/>
</dbReference>
<evidence type="ECO:0000256" key="6">
    <source>
        <dbReference type="SAM" id="MobiDB-lite"/>
    </source>
</evidence>
<sequence length="211" mass="22166">METTTEPAAPRRRVRRSPDDRRAEIAATARAIALEEGLDAVTQRAVAGRASMAAALVAHYVESMDALVADTFSEVVAEEIVEVRALVADEPDAIAGIGALIDAAIDPERQDVTSLWVQAWSLGRRNTALADAVRLRMDEWLGIISGTIRAGVDAGSMRCDDVDGTALHLLAMIDGLNAHELVHWGGPAAQGAIAKRAAEGMLGLAPGAIAD</sequence>
<keyword evidence="9" id="KW-1185">Reference proteome</keyword>
<dbReference type="SUPFAM" id="SSF48498">
    <property type="entry name" value="Tetracyclin repressor-like, C-terminal domain"/>
    <property type="match status" value="1"/>
</dbReference>
<name>A0ABQ2KNS5_9MICO</name>
<keyword evidence="1" id="KW-0678">Repressor</keyword>
<gene>
    <name evidence="8" type="ORF">GCM10010968_24350</name>
</gene>
<comment type="caution">
    <text evidence="8">The sequence shown here is derived from an EMBL/GenBank/DDBJ whole genome shotgun (WGS) entry which is preliminary data.</text>
</comment>
<keyword evidence="2" id="KW-0805">Transcription regulation</keyword>
<keyword evidence="4" id="KW-0804">Transcription</keyword>
<dbReference type="EMBL" id="BMLM01000002">
    <property type="protein sequence ID" value="GGN88593.1"/>
    <property type="molecule type" value="Genomic_DNA"/>
</dbReference>
<dbReference type="RefSeq" id="WP_188718570.1">
    <property type="nucleotide sequence ID" value="NZ_BAABBD010000003.1"/>
</dbReference>
<evidence type="ECO:0000256" key="1">
    <source>
        <dbReference type="ARBA" id="ARBA00022491"/>
    </source>
</evidence>
<proteinExistence type="predicted"/>
<dbReference type="InterPro" id="IPR050109">
    <property type="entry name" value="HTH-type_TetR-like_transc_reg"/>
</dbReference>
<dbReference type="Pfam" id="PF13977">
    <property type="entry name" value="TetR_C_6"/>
    <property type="match status" value="1"/>
</dbReference>